<keyword evidence="16" id="KW-0408">Iron</keyword>
<keyword evidence="14" id="KW-0157">Chromophore</keyword>
<keyword evidence="10" id="KW-0603">Photosystem I</keyword>
<keyword evidence="12" id="KW-0249">Electron transport</keyword>
<sequence length="686" mass="76440">MFFRYVNCRVWSVNGHLNKALSKGPLTTTWIWNLHSDAHDFDVQQGSQSLVARKVFSSNIAHLSLVFFWLGGMHLNGAYFSNYSAWLKDPKHSLPSAHNVWPLVGQDILNSDVGGYFQGIYITSGLFQLWRSEGLVTQVHLKYACAASLIGTIISCCGSYYHMHVKWSTVSFYKKFKSLSIHHSAVLFGFGSMSWCGHQVHVSVPLNRLLDSGVDPAVMPCPQDIAFIGPSDYLNPFVSSFEAYGTLFQLNPSTGSVFLGQVAAHHFSVGVVFIMGAAISSVVGIRYRTISEKIFRATAPLANSWHAQLSINLAIAGSLSIAFAHIVYAIPVYPYCASDYPTVLCLFTNHMWIGGKLIVGAGAHASIFMIREANNSCMPNSLQLVLNHRDVIIANLVWVSVALGLHSFGLYIHNDSLQALGRPEDTFSDNSIQLKPVFAAWFVSFDIEVLDGKVVRLAQEFGTADFMVHHIHAFTIHTTLLILLKGVMNARSSRLVNDKLELGFRYPCDGPGRGGTCQISPWDHIYLAVFWMYNSISVVLFHYFWKMQSDVWGVYDVSSQKIMHISAGDFSVNSGTINGWLRDFLWSQAAQVIQSYGTYISGYGLIFIGAHLVWAFSLMFLYSGRGYWQELIESILWAHHKFKIVPYIQPRALSISQGRAVGLTHYILGGIGCTWAFFISRMVALS</sequence>
<keyword evidence="11" id="KW-0460">Magnesium</keyword>
<comment type="catalytic activity">
    <reaction evidence="20">
        <text>reduced [plastocyanin] + hnu + oxidized [2Fe-2S]-[ferredoxin] = oxidized [plastocyanin] + reduced [2Fe-2S]-[ferredoxin]</text>
        <dbReference type="Rhea" id="RHEA:30407"/>
        <dbReference type="Rhea" id="RHEA-COMP:10000"/>
        <dbReference type="Rhea" id="RHEA-COMP:10001"/>
        <dbReference type="Rhea" id="RHEA-COMP:10039"/>
        <dbReference type="Rhea" id="RHEA-COMP:10040"/>
        <dbReference type="ChEBI" id="CHEBI:29036"/>
        <dbReference type="ChEBI" id="CHEBI:30212"/>
        <dbReference type="ChEBI" id="CHEBI:33737"/>
        <dbReference type="ChEBI" id="CHEBI:33738"/>
        <dbReference type="ChEBI" id="CHEBI:49552"/>
        <dbReference type="EC" id="1.97.1.12"/>
    </reaction>
</comment>
<protein>
    <recommendedName>
        <fullName evidence="3">photosystem I</fullName>
        <ecNumber evidence="3">1.97.1.12</ecNumber>
    </recommendedName>
</protein>
<keyword evidence="13 21" id="KW-1133">Transmembrane helix</keyword>
<evidence type="ECO:0000256" key="8">
    <source>
        <dbReference type="ARBA" id="ARBA00022692"/>
    </source>
</evidence>
<dbReference type="PROSITE" id="PS00419">
    <property type="entry name" value="PHOTOSYSTEM_I_PSAAB"/>
    <property type="match status" value="1"/>
</dbReference>
<evidence type="ECO:0000256" key="10">
    <source>
        <dbReference type="ARBA" id="ARBA00022836"/>
    </source>
</evidence>
<keyword evidence="5" id="KW-0004">4Fe-4S</keyword>
<feature type="transmembrane region" description="Helical" evidence="21">
    <location>
        <begin position="267"/>
        <end position="288"/>
    </location>
</feature>
<evidence type="ECO:0000256" key="20">
    <source>
        <dbReference type="ARBA" id="ARBA00048912"/>
    </source>
</evidence>
<feature type="transmembrane region" description="Helical" evidence="21">
    <location>
        <begin position="466"/>
        <end position="484"/>
    </location>
</feature>
<name>A0A7S1WVV6_ALECA</name>
<evidence type="ECO:0000256" key="15">
    <source>
        <dbReference type="ARBA" id="ARBA00023002"/>
    </source>
</evidence>
<feature type="transmembrane region" description="Helical" evidence="21">
    <location>
        <begin position="525"/>
        <end position="545"/>
    </location>
</feature>
<evidence type="ECO:0000256" key="5">
    <source>
        <dbReference type="ARBA" id="ARBA00022485"/>
    </source>
</evidence>
<accession>A0A7S1WVV6</accession>
<evidence type="ECO:0000313" key="22">
    <source>
        <dbReference type="EMBL" id="CAD9191179.1"/>
    </source>
</evidence>
<gene>
    <name evidence="22" type="ORF">ACAT0790_LOCUS67954</name>
</gene>
<feature type="transmembrane region" description="Helical" evidence="21">
    <location>
        <begin position="391"/>
        <end position="412"/>
    </location>
</feature>
<evidence type="ECO:0000256" key="7">
    <source>
        <dbReference type="ARBA" id="ARBA00022531"/>
    </source>
</evidence>
<feature type="transmembrane region" description="Helical" evidence="21">
    <location>
        <begin position="663"/>
        <end position="684"/>
    </location>
</feature>
<evidence type="ECO:0000256" key="2">
    <source>
        <dbReference type="ARBA" id="ARBA00010598"/>
    </source>
</evidence>
<feature type="transmembrane region" description="Helical" evidence="21">
    <location>
        <begin position="141"/>
        <end position="161"/>
    </location>
</feature>
<dbReference type="PRINTS" id="PR00257">
    <property type="entry name" value="PHOTSYSPSAAB"/>
</dbReference>
<keyword evidence="8 21" id="KW-0812">Transmembrane</keyword>
<feature type="transmembrane region" description="Helical" evidence="21">
    <location>
        <begin position="600"/>
        <end position="622"/>
    </location>
</feature>
<comment type="subunit">
    <text evidence="19">The PsaA/B heterodimer binds the P700 chlorophyll special pair and subsequent electron acceptors. PSI consists of a core antenna complex that captures photons, and an electron transfer chain that converts photonic excitation into a charge separation. The eukaryotic PSI reaction center is composed of at least 11 subunits.</text>
</comment>
<feature type="transmembrane region" description="Helical" evidence="21">
    <location>
        <begin position="309"/>
        <end position="330"/>
    </location>
</feature>
<dbReference type="EC" id="1.97.1.12" evidence="3"/>
<dbReference type="GO" id="GO:0046872">
    <property type="term" value="F:metal ion binding"/>
    <property type="evidence" value="ECO:0007669"/>
    <property type="project" value="UniProtKB-KW"/>
</dbReference>
<dbReference type="EMBL" id="HBGE01113947">
    <property type="protein sequence ID" value="CAD9191179.1"/>
    <property type="molecule type" value="Transcribed_RNA"/>
</dbReference>
<dbReference type="Gene3D" id="1.20.1130.10">
    <property type="entry name" value="Photosystem I PsaA/PsaB"/>
    <property type="match status" value="1"/>
</dbReference>
<evidence type="ECO:0000256" key="9">
    <source>
        <dbReference type="ARBA" id="ARBA00022723"/>
    </source>
</evidence>
<comment type="subcellular location">
    <subcellularLocation>
        <location evidence="1">Plastid</location>
        <location evidence="1">Chloroplast thylakoid membrane</location>
        <topology evidence="1">Multi-pass membrane protein</topology>
    </subcellularLocation>
</comment>
<dbReference type="GO" id="GO:0009522">
    <property type="term" value="C:photosystem I"/>
    <property type="evidence" value="ECO:0007669"/>
    <property type="project" value="UniProtKB-KW"/>
</dbReference>
<keyword evidence="7" id="KW-0602">Photosynthesis</keyword>
<proteinExistence type="inferred from homology"/>
<dbReference type="PANTHER" id="PTHR30128:SF19">
    <property type="entry name" value="PHOTOSYSTEM I P700 CHLOROPHYLL A APOPROTEIN A1-RELATED"/>
    <property type="match status" value="1"/>
</dbReference>
<dbReference type="GO" id="GO:0016168">
    <property type="term" value="F:chlorophyll binding"/>
    <property type="evidence" value="ECO:0007669"/>
    <property type="project" value="UniProtKB-KW"/>
</dbReference>
<keyword evidence="4" id="KW-0813">Transport</keyword>
<keyword evidence="18 21" id="KW-0472">Membrane</keyword>
<evidence type="ECO:0000256" key="17">
    <source>
        <dbReference type="ARBA" id="ARBA00023014"/>
    </source>
</evidence>
<organism evidence="22">
    <name type="scientific">Alexandrium catenella</name>
    <name type="common">Red tide dinoflagellate</name>
    <name type="synonym">Gonyaulax catenella</name>
    <dbReference type="NCBI Taxonomy" id="2925"/>
    <lineage>
        <taxon>Eukaryota</taxon>
        <taxon>Sar</taxon>
        <taxon>Alveolata</taxon>
        <taxon>Dinophyceae</taxon>
        <taxon>Gonyaulacales</taxon>
        <taxon>Pyrocystaceae</taxon>
        <taxon>Alexandrium</taxon>
    </lineage>
</organism>
<evidence type="ECO:0000256" key="11">
    <source>
        <dbReference type="ARBA" id="ARBA00022842"/>
    </source>
</evidence>
<dbReference type="InterPro" id="IPR020586">
    <property type="entry name" value="PSI_PsaA/B_CS"/>
</dbReference>
<evidence type="ECO:0000256" key="1">
    <source>
        <dbReference type="ARBA" id="ARBA00004454"/>
    </source>
</evidence>
<reference evidence="22" key="1">
    <citation type="submission" date="2021-01" db="EMBL/GenBank/DDBJ databases">
        <authorList>
            <person name="Corre E."/>
            <person name="Pelletier E."/>
            <person name="Niang G."/>
            <person name="Scheremetjew M."/>
            <person name="Finn R."/>
            <person name="Kale V."/>
            <person name="Holt S."/>
            <person name="Cochrane G."/>
            <person name="Meng A."/>
            <person name="Brown T."/>
            <person name="Cohen L."/>
        </authorList>
    </citation>
    <scope>NUCLEOTIDE SEQUENCE</scope>
    <source>
        <strain evidence="22">OF101</strain>
    </source>
</reference>
<keyword evidence="17" id="KW-0411">Iron-sulfur</keyword>
<dbReference type="GO" id="GO:0051539">
    <property type="term" value="F:4 iron, 4 sulfur cluster binding"/>
    <property type="evidence" value="ECO:0007669"/>
    <property type="project" value="UniProtKB-KW"/>
</dbReference>
<dbReference type="GO" id="GO:0016491">
    <property type="term" value="F:oxidoreductase activity"/>
    <property type="evidence" value="ECO:0007669"/>
    <property type="project" value="UniProtKB-KW"/>
</dbReference>
<evidence type="ECO:0000256" key="18">
    <source>
        <dbReference type="ARBA" id="ARBA00023136"/>
    </source>
</evidence>
<dbReference type="GO" id="GO:0009535">
    <property type="term" value="C:chloroplast thylakoid membrane"/>
    <property type="evidence" value="ECO:0007669"/>
    <property type="project" value="UniProtKB-SubCell"/>
</dbReference>
<feature type="transmembrane region" description="Helical" evidence="21">
    <location>
        <begin position="350"/>
        <end position="370"/>
    </location>
</feature>
<keyword evidence="9" id="KW-0479">Metal-binding</keyword>
<evidence type="ECO:0000256" key="19">
    <source>
        <dbReference type="ARBA" id="ARBA00026002"/>
    </source>
</evidence>
<keyword evidence="15" id="KW-0560">Oxidoreductase</keyword>
<evidence type="ECO:0000256" key="16">
    <source>
        <dbReference type="ARBA" id="ARBA00023004"/>
    </source>
</evidence>
<evidence type="ECO:0000256" key="14">
    <source>
        <dbReference type="ARBA" id="ARBA00022991"/>
    </source>
</evidence>
<evidence type="ECO:0000256" key="3">
    <source>
        <dbReference type="ARBA" id="ARBA00013197"/>
    </source>
</evidence>
<evidence type="ECO:0000256" key="21">
    <source>
        <dbReference type="SAM" id="Phobius"/>
    </source>
</evidence>
<dbReference type="InterPro" id="IPR001280">
    <property type="entry name" value="PSI_PsaA/B"/>
</dbReference>
<dbReference type="InterPro" id="IPR036408">
    <property type="entry name" value="PSI_PsaA/B_sf"/>
</dbReference>
<comment type="similarity">
    <text evidence="2">Belongs to the PsaA/PsaB family.</text>
</comment>
<dbReference type="AlphaFoldDB" id="A0A7S1WVV6"/>
<dbReference type="PANTHER" id="PTHR30128">
    <property type="entry name" value="OUTER MEMBRANE PROTEIN, OMPA-RELATED"/>
    <property type="match status" value="1"/>
</dbReference>
<feature type="transmembrane region" description="Helical" evidence="21">
    <location>
        <begin position="60"/>
        <end position="80"/>
    </location>
</feature>
<evidence type="ECO:0000256" key="13">
    <source>
        <dbReference type="ARBA" id="ARBA00022989"/>
    </source>
</evidence>
<dbReference type="SUPFAM" id="SSF81558">
    <property type="entry name" value="Photosystem I subunits PsaA/PsaB"/>
    <property type="match status" value="1"/>
</dbReference>
<evidence type="ECO:0000256" key="6">
    <source>
        <dbReference type="ARBA" id="ARBA00022494"/>
    </source>
</evidence>
<evidence type="ECO:0000256" key="12">
    <source>
        <dbReference type="ARBA" id="ARBA00022982"/>
    </source>
</evidence>
<dbReference type="Pfam" id="PF00223">
    <property type="entry name" value="PsaA_PsaB"/>
    <property type="match status" value="1"/>
</dbReference>
<keyword evidence="6" id="KW-0148">Chlorophyll</keyword>
<dbReference type="GO" id="GO:0015979">
    <property type="term" value="P:photosynthesis"/>
    <property type="evidence" value="ECO:0007669"/>
    <property type="project" value="UniProtKB-KW"/>
</dbReference>
<evidence type="ECO:0000256" key="4">
    <source>
        <dbReference type="ARBA" id="ARBA00022448"/>
    </source>
</evidence>